<dbReference type="Proteomes" id="UP001595648">
    <property type="component" value="Unassembled WGS sequence"/>
</dbReference>
<keyword evidence="1" id="KW-0378">Hydrolase</keyword>
<evidence type="ECO:0000313" key="1">
    <source>
        <dbReference type="EMBL" id="MFC3322621.1"/>
    </source>
</evidence>
<dbReference type="RefSeq" id="WP_378979176.1">
    <property type="nucleotide sequence ID" value="NZ_JBHRVD010000001.1"/>
</dbReference>
<organism evidence="1 2">
    <name type="scientific">Mesorhizobium cantuariense</name>
    <dbReference type="NCBI Taxonomy" id="1300275"/>
    <lineage>
        <taxon>Bacteria</taxon>
        <taxon>Pseudomonadati</taxon>
        <taxon>Pseudomonadota</taxon>
        <taxon>Alphaproteobacteria</taxon>
        <taxon>Hyphomicrobiales</taxon>
        <taxon>Phyllobacteriaceae</taxon>
        <taxon>Mesorhizobium</taxon>
    </lineage>
</organism>
<protein>
    <submittedName>
        <fullName evidence="1">HNH endonuclease</fullName>
    </submittedName>
</protein>
<dbReference type="GO" id="GO:0004519">
    <property type="term" value="F:endonuclease activity"/>
    <property type="evidence" value="ECO:0007669"/>
    <property type="project" value="UniProtKB-KW"/>
</dbReference>
<evidence type="ECO:0000313" key="2">
    <source>
        <dbReference type="Proteomes" id="UP001595648"/>
    </source>
</evidence>
<gene>
    <name evidence="1" type="ORF">ACFOJ9_12620</name>
</gene>
<comment type="caution">
    <text evidence="1">The sequence shown here is derived from an EMBL/GenBank/DDBJ whole genome shotgun (WGS) entry which is preliminary data.</text>
</comment>
<reference evidence="2" key="1">
    <citation type="journal article" date="2019" name="Int. J. Syst. Evol. Microbiol.">
        <title>The Global Catalogue of Microorganisms (GCM) 10K type strain sequencing project: providing services to taxonomists for standard genome sequencing and annotation.</title>
        <authorList>
            <consortium name="The Broad Institute Genomics Platform"/>
            <consortium name="The Broad Institute Genome Sequencing Center for Infectious Disease"/>
            <person name="Wu L."/>
            <person name="Ma J."/>
        </authorList>
    </citation>
    <scope>NUCLEOTIDE SEQUENCE [LARGE SCALE GENOMIC DNA]</scope>
    <source>
        <strain evidence="2">ICMP 19515</strain>
    </source>
</reference>
<dbReference type="EMBL" id="JBHRVD010000001">
    <property type="protein sequence ID" value="MFC3322621.1"/>
    <property type="molecule type" value="Genomic_DNA"/>
</dbReference>
<keyword evidence="1" id="KW-0255">Endonuclease</keyword>
<accession>A0ABV7MLA2</accession>
<keyword evidence="2" id="KW-1185">Reference proteome</keyword>
<keyword evidence="1" id="KW-0540">Nuclease</keyword>
<sequence>MATRPPHLCTCGKIVPADQRCACQVIRDRARKARFDQTRPSARERGYDSKWEKESKAFLAMPQHRHCACGCGRVANMVDHIIPHRGDKRLFWDRANWQPMAASPCHSSRKQRQERQL</sequence>
<proteinExistence type="predicted"/>
<name>A0ABV7MLA2_9HYPH</name>